<keyword evidence="3" id="KW-1185">Reference proteome</keyword>
<dbReference type="EMBL" id="LBMM01034187">
    <property type="protein sequence ID" value="KMQ81558.1"/>
    <property type="molecule type" value="Genomic_DNA"/>
</dbReference>
<feature type="non-terminal residue" evidence="2">
    <location>
        <position position="1"/>
    </location>
</feature>
<feature type="region of interest" description="Disordered" evidence="1">
    <location>
        <begin position="38"/>
        <end position="58"/>
    </location>
</feature>
<protein>
    <submittedName>
        <fullName evidence="2">Protein F14H12.3</fullName>
    </submittedName>
</protein>
<evidence type="ECO:0000313" key="3">
    <source>
        <dbReference type="Proteomes" id="UP000036403"/>
    </source>
</evidence>
<evidence type="ECO:0000256" key="1">
    <source>
        <dbReference type="SAM" id="MobiDB-lite"/>
    </source>
</evidence>
<dbReference type="Proteomes" id="UP000036403">
    <property type="component" value="Unassembled WGS sequence"/>
</dbReference>
<evidence type="ECO:0000313" key="2">
    <source>
        <dbReference type="EMBL" id="KMQ81558.1"/>
    </source>
</evidence>
<accession>A0A0J7JTG5</accession>
<dbReference type="PaxDb" id="67767-A0A0J7JTG5"/>
<dbReference type="AlphaFoldDB" id="A0A0J7JTG5"/>
<proteinExistence type="predicted"/>
<gene>
    <name evidence="2" type="ORF">RF55_25959</name>
</gene>
<sequence>PSLGGVVADLPGCVSIGVRARDPGWRRFKCPNSVYGVPTQTHTRNSANAQDGASTDHG</sequence>
<reference evidence="2 3" key="1">
    <citation type="submission" date="2015-04" db="EMBL/GenBank/DDBJ databases">
        <title>Lasius niger genome sequencing.</title>
        <authorList>
            <person name="Konorov E.A."/>
            <person name="Nikitin M.A."/>
            <person name="Kirill M.V."/>
            <person name="Chang P."/>
        </authorList>
    </citation>
    <scope>NUCLEOTIDE SEQUENCE [LARGE SCALE GENOMIC DNA]</scope>
    <source>
        <tissue evidence="2">Whole</tissue>
    </source>
</reference>
<name>A0A0J7JTG5_LASNI</name>
<comment type="caution">
    <text evidence="2">The sequence shown here is derived from an EMBL/GenBank/DDBJ whole genome shotgun (WGS) entry which is preliminary data.</text>
</comment>
<organism evidence="2 3">
    <name type="scientific">Lasius niger</name>
    <name type="common">Black garden ant</name>
    <dbReference type="NCBI Taxonomy" id="67767"/>
    <lineage>
        <taxon>Eukaryota</taxon>
        <taxon>Metazoa</taxon>
        <taxon>Ecdysozoa</taxon>
        <taxon>Arthropoda</taxon>
        <taxon>Hexapoda</taxon>
        <taxon>Insecta</taxon>
        <taxon>Pterygota</taxon>
        <taxon>Neoptera</taxon>
        <taxon>Endopterygota</taxon>
        <taxon>Hymenoptera</taxon>
        <taxon>Apocrita</taxon>
        <taxon>Aculeata</taxon>
        <taxon>Formicoidea</taxon>
        <taxon>Formicidae</taxon>
        <taxon>Formicinae</taxon>
        <taxon>Lasius</taxon>
        <taxon>Lasius</taxon>
    </lineage>
</organism>